<sequence>MSEDYAQIITHTPQQAQEWKQLALSNPNRVARTLVLRPGRTTREGDNQGDIYPALEAVKAISLQGRRGAENQAWANLVLGGIADALCKNVIEMVVHLESLPNMPQDLLQNVKNNMRSPYYTPLEILCNASVNFQYPPTKTDKMVIAALRKNWSEMLDRIWNEPENTLRPEDSHTLERVVIAQMLLRIIITDPTFISVLYDPSDLTIQTIARDWKFSQREGDTMLTATTLCLMLEPEHPRQIAYVKSNGLESSTHKILSKILLGVASTRQSSKQMQVKTLLATFAEHLARFAGVSGRGAADDLNFLMSIIDVAKKNGTEPEVAKAVLKATPLWNAIFRLLKRSARPAAVNDEGNSGLQDVEEERTNRLRAIANIIVILANTLHDATFEHPRECEPLVRIWANENLFGAVEETIEILVTMPRMPMQLTRLFSIIDTTTATSSPALLRLLKTQFPRWKIIGTLVRHDVQQQQITGPPHTPPPGVMAPPESGFWNHGLWQCFGNLQLKCMDKTLCGKRGCDNLGTITCMCGVVKYCSDNCKTKDEKDHKLACGFMGLLDNIDDIGNAEAEVQPESPLALQASKGKKKKKKPQASSGSGAQAAARLEEVD</sequence>
<dbReference type="PROSITE" id="PS01360">
    <property type="entry name" value="ZF_MYND_1"/>
    <property type="match status" value="1"/>
</dbReference>
<dbReference type="EMBL" id="MU157829">
    <property type="protein sequence ID" value="KAF9533053.1"/>
    <property type="molecule type" value="Genomic_DNA"/>
</dbReference>
<name>A0A9P6EQH3_9AGAR</name>
<feature type="compositionally biased region" description="Low complexity" evidence="4">
    <location>
        <begin position="588"/>
        <end position="599"/>
    </location>
</feature>
<evidence type="ECO:0000256" key="2">
    <source>
        <dbReference type="ARBA" id="ARBA00022771"/>
    </source>
</evidence>
<gene>
    <name evidence="6" type="ORF">CPB83DRAFT_845740</name>
</gene>
<keyword evidence="7" id="KW-1185">Reference proteome</keyword>
<keyword evidence="1" id="KW-0479">Metal-binding</keyword>
<reference evidence="6" key="1">
    <citation type="submission" date="2020-11" db="EMBL/GenBank/DDBJ databases">
        <authorList>
            <consortium name="DOE Joint Genome Institute"/>
            <person name="Ahrendt S."/>
            <person name="Riley R."/>
            <person name="Andreopoulos W."/>
            <person name="Labutti K."/>
            <person name="Pangilinan J."/>
            <person name="Ruiz-Duenas F.J."/>
            <person name="Barrasa J.M."/>
            <person name="Sanchez-Garcia M."/>
            <person name="Camarero S."/>
            <person name="Miyauchi S."/>
            <person name="Serrano A."/>
            <person name="Linde D."/>
            <person name="Babiker R."/>
            <person name="Drula E."/>
            <person name="Ayuso-Fernandez I."/>
            <person name="Pacheco R."/>
            <person name="Padilla G."/>
            <person name="Ferreira P."/>
            <person name="Barriuso J."/>
            <person name="Kellner H."/>
            <person name="Castanera R."/>
            <person name="Alfaro M."/>
            <person name="Ramirez L."/>
            <person name="Pisabarro A.G."/>
            <person name="Kuo A."/>
            <person name="Tritt A."/>
            <person name="Lipzen A."/>
            <person name="He G."/>
            <person name="Yan M."/>
            <person name="Ng V."/>
            <person name="Cullen D."/>
            <person name="Martin F."/>
            <person name="Rosso M.-N."/>
            <person name="Henrissat B."/>
            <person name="Hibbett D."/>
            <person name="Martinez A.T."/>
            <person name="Grigoriev I.V."/>
        </authorList>
    </citation>
    <scope>NUCLEOTIDE SEQUENCE</scope>
    <source>
        <strain evidence="6">CBS 506.95</strain>
    </source>
</reference>
<organism evidence="6 7">
    <name type="scientific">Crepidotus variabilis</name>
    <dbReference type="NCBI Taxonomy" id="179855"/>
    <lineage>
        <taxon>Eukaryota</taxon>
        <taxon>Fungi</taxon>
        <taxon>Dikarya</taxon>
        <taxon>Basidiomycota</taxon>
        <taxon>Agaricomycotina</taxon>
        <taxon>Agaricomycetes</taxon>
        <taxon>Agaricomycetidae</taxon>
        <taxon>Agaricales</taxon>
        <taxon>Agaricineae</taxon>
        <taxon>Crepidotaceae</taxon>
        <taxon>Crepidotus</taxon>
    </lineage>
</organism>
<feature type="region of interest" description="Disordered" evidence="4">
    <location>
        <begin position="568"/>
        <end position="605"/>
    </location>
</feature>
<dbReference type="InterPro" id="IPR002893">
    <property type="entry name" value="Znf_MYND"/>
</dbReference>
<evidence type="ECO:0000256" key="3">
    <source>
        <dbReference type="ARBA" id="ARBA00022833"/>
    </source>
</evidence>
<dbReference type="OrthoDB" id="432970at2759"/>
<feature type="domain" description="MYND-type" evidence="5">
    <location>
        <begin position="511"/>
        <end position="548"/>
    </location>
</feature>
<proteinExistence type="predicted"/>
<dbReference type="Proteomes" id="UP000807306">
    <property type="component" value="Unassembled WGS sequence"/>
</dbReference>
<evidence type="ECO:0000256" key="1">
    <source>
        <dbReference type="ARBA" id="ARBA00022723"/>
    </source>
</evidence>
<dbReference type="AlphaFoldDB" id="A0A9P6EQH3"/>
<evidence type="ECO:0000313" key="6">
    <source>
        <dbReference type="EMBL" id="KAF9533053.1"/>
    </source>
</evidence>
<dbReference type="SUPFAM" id="SSF144232">
    <property type="entry name" value="HIT/MYND zinc finger-like"/>
    <property type="match status" value="1"/>
</dbReference>
<comment type="caution">
    <text evidence="6">The sequence shown here is derived from an EMBL/GenBank/DDBJ whole genome shotgun (WGS) entry which is preliminary data.</text>
</comment>
<dbReference type="Pfam" id="PF01753">
    <property type="entry name" value="zf-MYND"/>
    <property type="match status" value="1"/>
</dbReference>
<evidence type="ECO:0000313" key="7">
    <source>
        <dbReference type="Proteomes" id="UP000807306"/>
    </source>
</evidence>
<keyword evidence="3" id="KW-0862">Zinc</keyword>
<dbReference type="GO" id="GO:0008270">
    <property type="term" value="F:zinc ion binding"/>
    <property type="evidence" value="ECO:0007669"/>
    <property type="project" value="UniProtKB-KW"/>
</dbReference>
<evidence type="ECO:0000259" key="5">
    <source>
        <dbReference type="PROSITE" id="PS01360"/>
    </source>
</evidence>
<keyword evidence="2" id="KW-0863">Zinc-finger</keyword>
<evidence type="ECO:0000256" key="4">
    <source>
        <dbReference type="SAM" id="MobiDB-lite"/>
    </source>
</evidence>
<accession>A0A9P6EQH3</accession>
<protein>
    <recommendedName>
        <fullName evidence="5">MYND-type domain-containing protein</fullName>
    </recommendedName>
</protein>